<dbReference type="InterPro" id="IPR002088">
    <property type="entry name" value="Prenyl_trans_a"/>
</dbReference>
<dbReference type="EMBL" id="QEAP01000017">
    <property type="protein sequence ID" value="TPX77616.1"/>
    <property type="molecule type" value="Genomic_DNA"/>
</dbReference>
<dbReference type="EC" id="2.5.1.59" evidence="3"/>
<evidence type="ECO:0000256" key="8">
    <source>
        <dbReference type="ARBA" id="ARBA00022842"/>
    </source>
</evidence>
<dbReference type="STRING" id="246404.A0A507FQL6"/>
<dbReference type="Proteomes" id="UP000320333">
    <property type="component" value="Unassembled WGS sequence"/>
</dbReference>
<evidence type="ECO:0000313" key="15">
    <source>
        <dbReference type="Proteomes" id="UP000320333"/>
    </source>
</evidence>
<evidence type="ECO:0000256" key="2">
    <source>
        <dbReference type="ARBA" id="ARBA00006734"/>
    </source>
</evidence>
<keyword evidence="8" id="KW-0460">Magnesium</keyword>
<evidence type="ECO:0000256" key="1">
    <source>
        <dbReference type="ARBA" id="ARBA00001946"/>
    </source>
</evidence>
<comment type="similarity">
    <text evidence="2">Belongs to the protein prenyltransferase subunit alpha family.</text>
</comment>
<gene>
    <name evidence="14" type="ORF">CcCBS67573_g01121</name>
</gene>
<evidence type="ECO:0000256" key="3">
    <source>
        <dbReference type="ARBA" id="ARBA00012700"/>
    </source>
</evidence>
<dbReference type="AlphaFoldDB" id="A0A507FQL6"/>
<evidence type="ECO:0000256" key="5">
    <source>
        <dbReference type="ARBA" id="ARBA00022602"/>
    </source>
</evidence>
<dbReference type="Gene3D" id="1.25.40.120">
    <property type="entry name" value="Protein prenylyltransferase"/>
    <property type="match status" value="1"/>
</dbReference>
<name>A0A507FQL6_9FUNG</name>
<organism evidence="14 15">
    <name type="scientific">Chytriomyces confervae</name>
    <dbReference type="NCBI Taxonomy" id="246404"/>
    <lineage>
        <taxon>Eukaryota</taxon>
        <taxon>Fungi</taxon>
        <taxon>Fungi incertae sedis</taxon>
        <taxon>Chytridiomycota</taxon>
        <taxon>Chytridiomycota incertae sedis</taxon>
        <taxon>Chytridiomycetes</taxon>
        <taxon>Chytridiales</taxon>
        <taxon>Chytriomycetaceae</taxon>
        <taxon>Chytriomyces</taxon>
    </lineage>
</organism>
<proteinExistence type="inferred from homology"/>
<dbReference type="GO" id="GO:0005965">
    <property type="term" value="C:protein farnesyltransferase complex"/>
    <property type="evidence" value="ECO:0007669"/>
    <property type="project" value="TreeGrafter"/>
</dbReference>
<dbReference type="EC" id="2.5.1.58" evidence="4"/>
<dbReference type="GO" id="GO:0005953">
    <property type="term" value="C:CAAX-protein geranylgeranyltransferase complex"/>
    <property type="evidence" value="ECO:0007669"/>
    <property type="project" value="TreeGrafter"/>
</dbReference>
<protein>
    <recommendedName>
        <fullName evidence="9">Protein farnesyltransferase/geranylgeranyltransferase type-1 subunit alpha</fullName>
        <ecNumber evidence="4">2.5.1.58</ecNumber>
        <ecNumber evidence="3">2.5.1.59</ecNumber>
    </recommendedName>
    <alternativeName>
        <fullName evidence="12">CAAX farnesyltransferase subunit alpha</fullName>
    </alternativeName>
    <alternativeName>
        <fullName evidence="11">FTase-alpha</fullName>
    </alternativeName>
    <alternativeName>
        <fullName evidence="10">Ras proteins prenyltransferase subunit alpha</fullName>
    </alternativeName>
    <alternativeName>
        <fullName evidence="13">Type I protein geranyl-geranyltransferase subunit alpha</fullName>
    </alternativeName>
</protein>
<comment type="cofactor">
    <cofactor evidence="1">
        <name>Mg(2+)</name>
        <dbReference type="ChEBI" id="CHEBI:18420"/>
    </cofactor>
</comment>
<keyword evidence="15" id="KW-1185">Reference proteome</keyword>
<evidence type="ECO:0000313" key="14">
    <source>
        <dbReference type="EMBL" id="TPX77616.1"/>
    </source>
</evidence>
<sequence length="311" mass="36294">MDYTTVFADIEPIPMDDGPNPMSPIAYPAEYSAAMDVFRACAKVDERSKRVLDLTAVIIDMNPAHYTVWKVRQDCLFATEADLKAELQYASNVGFEHHKNYQVWHHREIVVTRIGHDEDVIRGELRYINEQLDADCKNYHAWSYRQWLVKHFQFWEQELADVDKLITSDFRNNSAWNHRFFVLSTRPEGVSETTMDKELEYCQKYIQIAPNNESPWNYMKGILKKFNTSKERQSRVENDVKKLVEGKNEFVVHAAGFLLNLLESKISDTLLSSDERSSAISEASQVCKDLMQNDMIRMKFWSYRLSLIPSV</sequence>
<evidence type="ECO:0000256" key="12">
    <source>
        <dbReference type="ARBA" id="ARBA00043086"/>
    </source>
</evidence>
<dbReference type="Pfam" id="PF01239">
    <property type="entry name" value="PPTA"/>
    <property type="match status" value="4"/>
</dbReference>
<evidence type="ECO:0000256" key="7">
    <source>
        <dbReference type="ARBA" id="ARBA00022737"/>
    </source>
</evidence>
<keyword evidence="5" id="KW-0637">Prenyltransferase</keyword>
<keyword evidence="7" id="KW-0677">Repeat</keyword>
<evidence type="ECO:0000256" key="4">
    <source>
        <dbReference type="ARBA" id="ARBA00012702"/>
    </source>
</evidence>
<evidence type="ECO:0000256" key="9">
    <source>
        <dbReference type="ARBA" id="ARBA00040965"/>
    </source>
</evidence>
<reference evidence="14 15" key="1">
    <citation type="journal article" date="2019" name="Sci. Rep.">
        <title>Comparative genomics of chytrid fungi reveal insights into the obligate biotrophic and pathogenic lifestyle of Synchytrium endobioticum.</title>
        <authorList>
            <person name="van de Vossenberg B.T.L.H."/>
            <person name="Warris S."/>
            <person name="Nguyen H.D.T."/>
            <person name="van Gent-Pelzer M.P.E."/>
            <person name="Joly D.L."/>
            <person name="van de Geest H.C."/>
            <person name="Bonants P.J.M."/>
            <person name="Smith D.S."/>
            <person name="Levesque C.A."/>
            <person name="van der Lee T.A.J."/>
        </authorList>
    </citation>
    <scope>NUCLEOTIDE SEQUENCE [LARGE SCALE GENOMIC DNA]</scope>
    <source>
        <strain evidence="14 15">CBS 675.73</strain>
    </source>
</reference>
<dbReference type="GO" id="GO:0004660">
    <property type="term" value="F:protein farnesyltransferase activity"/>
    <property type="evidence" value="ECO:0007669"/>
    <property type="project" value="UniProtKB-EC"/>
</dbReference>
<evidence type="ECO:0000256" key="6">
    <source>
        <dbReference type="ARBA" id="ARBA00022679"/>
    </source>
</evidence>
<dbReference type="SUPFAM" id="SSF48439">
    <property type="entry name" value="Protein prenylyltransferase"/>
    <property type="match status" value="1"/>
</dbReference>
<dbReference type="GO" id="GO:0004662">
    <property type="term" value="F:CAAX-protein geranylgeranyltransferase activity"/>
    <property type="evidence" value="ECO:0007669"/>
    <property type="project" value="UniProtKB-EC"/>
</dbReference>
<evidence type="ECO:0000256" key="13">
    <source>
        <dbReference type="ARBA" id="ARBA00043219"/>
    </source>
</evidence>
<evidence type="ECO:0000256" key="10">
    <source>
        <dbReference type="ARBA" id="ARBA00041392"/>
    </source>
</evidence>
<dbReference type="PANTHER" id="PTHR11129:SF1">
    <property type="entry name" value="PROTEIN FARNESYLTRANSFERASE_GERANYLGERANYLTRANSFERASE TYPE-1 SUBUNIT ALPHA"/>
    <property type="match status" value="1"/>
</dbReference>
<dbReference type="PROSITE" id="PS51147">
    <property type="entry name" value="PFTA"/>
    <property type="match status" value="5"/>
</dbReference>
<comment type="caution">
    <text evidence="14">The sequence shown here is derived from an EMBL/GenBank/DDBJ whole genome shotgun (WGS) entry which is preliminary data.</text>
</comment>
<accession>A0A507FQL6</accession>
<dbReference type="PANTHER" id="PTHR11129">
    <property type="entry name" value="PROTEIN FARNESYLTRANSFERASE ALPHA SUBUNIT/RAB GERANYLGERANYL TRANSFERASE ALPHA SUBUNIT"/>
    <property type="match status" value="1"/>
</dbReference>
<keyword evidence="6" id="KW-0808">Transferase</keyword>
<evidence type="ECO:0000256" key="11">
    <source>
        <dbReference type="ARBA" id="ARBA00042436"/>
    </source>
</evidence>
<dbReference type="OrthoDB" id="272289at2759"/>